<dbReference type="CDD" id="cd16922">
    <property type="entry name" value="HATPase_EvgS-ArcB-TorS-like"/>
    <property type="match status" value="1"/>
</dbReference>
<dbReference type="SUPFAM" id="SSF52172">
    <property type="entry name" value="CheY-like"/>
    <property type="match status" value="1"/>
</dbReference>
<feature type="modified residue" description="Phosphohistidine" evidence="14">
    <location>
        <position position="717"/>
    </location>
</feature>
<dbReference type="EMBL" id="VWXC01000023">
    <property type="protein sequence ID" value="NIG21610.1"/>
    <property type="molecule type" value="Genomic_DNA"/>
</dbReference>
<dbReference type="Gene3D" id="3.40.50.2300">
    <property type="match status" value="1"/>
</dbReference>
<dbReference type="SUPFAM" id="SSF55874">
    <property type="entry name" value="ATPase domain of HSP90 chaperone/DNA topoisomerase II/histidine kinase"/>
    <property type="match status" value="1"/>
</dbReference>
<evidence type="ECO:0000256" key="1">
    <source>
        <dbReference type="ARBA" id="ARBA00000085"/>
    </source>
</evidence>
<dbReference type="Pfam" id="PF02518">
    <property type="entry name" value="HATPase_c"/>
    <property type="match status" value="1"/>
</dbReference>
<dbReference type="CDD" id="cd17546">
    <property type="entry name" value="REC_hyHK_CKI1_RcsC-like"/>
    <property type="match status" value="1"/>
</dbReference>
<dbReference type="Gene3D" id="3.30.565.10">
    <property type="entry name" value="Histidine kinase-like ATPase, C-terminal domain"/>
    <property type="match status" value="1"/>
</dbReference>
<dbReference type="InterPro" id="IPR036641">
    <property type="entry name" value="HPT_dom_sf"/>
</dbReference>
<dbReference type="InterPro" id="IPR005467">
    <property type="entry name" value="His_kinase_dom"/>
</dbReference>
<dbReference type="SMART" id="SM00388">
    <property type="entry name" value="HisKA"/>
    <property type="match status" value="1"/>
</dbReference>
<evidence type="ECO:0000256" key="12">
    <source>
        <dbReference type="ARBA" id="ARBA00023012"/>
    </source>
</evidence>
<keyword evidence="8" id="KW-0812">Transmembrane</keyword>
<dbReference type="SUPFAM" id="SSF47384">
    <property type="entry name" value="Homodimeric domain of signal transducing histidine kinase"/>
    <property type="match status" value="1"/>
</dbReference>
<evidence type="ECO:0000313" key="19">
    <source>
        <dbReference type="EMBL" id="NIG21610.1"/>
    </source>
</evidence>
<dbReference type="InterPro" id="IPR008207">
    <property type="entry name" value="Sig_transdc_His_kin_Hpt_dom"/>
</dbReference>
<dbReference type="InterPro" id="IPR001638">
    <property type="entry name" value="Solute-binding_3/MltF_N"/>
</dbReference>
<dbReference type="Gene3D" id="1.10.287.130">
    <property type="match status" value="1"/>
</dbReference>
<feature type="domain" description="HPt" evidence="18">
    <location>
        <begin position="678"/>
        <end position="770"/>
    </location>
</feature>
<dbReference type="InterPro" id="IPR011006">
    <property type="entry name" value="CheY-like_superfamily"/>
</dbReference>
<keyword evidence="5" id="KW-0997">Cell inner membrane</keyword>
<keyword evidence="6 15" id="KW-0597">Phosphoprotein</keyword>
<evidence type="ECO:0000259" key="18">
    <source>
        <dbReference type="PROSITE" id="PS50894"/>
    </source>
</evidence>
<evidence type="ECO:0000256" key="15">
    <source>
        <dbReference type="PROSITE-ProRule" id="PRU00169"/>
    </source>
</evidence>
<evidence type="ECO:0000313" key="20">
    <source>
        <dbReference type="Proteomes" id="UP001515780"/>
    </source>
</evidence>
<organism evidence="19 20">
    <name type="scientific">Candidatus Pantoea communis</name>
    <dbReference type="NCBI Taxonomy" id="2608354"/>
    <lineage>
        <taxon>Bacteria</taxon>
        <taxon>Pseudomonadati</taxon>
        <taxon>Pseudomonadota</taxon>
        <taxon>Gammaproteobacteria</taxon>
        <taxon>Enterobacterales</taxon>
        <taxon>Erwiniaceae</taxon>
        <taxon>Pantoea</taxon>
    </lineage>
</organism>
<dbReference type="Pfam" id="PF00072">
    <property type="entry name" value="Response_reg"/>
    <property type="match status" value="1"/>
</dbReference>
<sequence>MFARLFSLQLLFAGLCYSSLLLANKLPLSVDEQRWIADNPEIPYSFIASWPLDYAQDGEHIGLSRDYLDEISRLTGLRFVLATRNSFEPRLISALAPALLEQDQLTDWRFSQRWLSTGALVISHNSAGAVQSLDQLSGKRVAVRRDTFYESWLRHHRPDILLLPLDHTREVFEAVYDDRAEFGLGSDLVMRPLLYRFFSHKLAIAGQIPELMAGISMGVRAQDPQLLSIINKALAAIPAEKANTLYERWAGDLKLGYPTVGVIFSLYQWEIMAFVVLLLLLGFLLRRALYLQRQATASEQRKTQFLAMMSHEIRTPMNAMIASLELLNRPVTAMQHAQYLALANSSAKSLLGLLNDILDHSKLSHKSIVLEHYPFALSEMIDAVCDSYRPLAQQKKLMLNTIIEPHLQSRWVQGDAHRLRQIINNLLSNAIKFTEKGHVTLTLEAEDFSDQTCMISLAVTDTGIGIAPEDQCSVFDAWTQADTGAERHYDGSGLGLWICWQLTQLMRGSLLCHSAPGAGSTFTLKLPLLICQAQTQPAEPPLPQFSVGTSILLVEDHPAAQRMLSAQLQTLGCDVDWAENGQQALNLLEEENYYDLMLLDINLPDISGYDVARRWRMTEKQRGNPPMPLVAISAMNDAAHHQQCQLSGIDGVLSKPIVLSALADCLARWCSRDSVATQAPTMPVLDEQVKQWLIEDVEQFAHACQHLEHQQMQHHAHRLRGAAQMYQLLQLASAAEQIENHLRAAQPVTPLQAEIWLSELKTAVTSEAHL</sequence>
<dbReference type="RefSeq" id="WP_166936139.1">
    <property type="nucleotide sequence ID" value="NZ_VWXC01000023.1"/>
</dbReference>
<dbReference type="CDD" id="cd00082">
    <property type="entry name" value="HisKA"/>
    <property type="match status" value="1"/>
</dbReference>
<dbReference type="InterPro" id="IPR036890">
    <property type="entry name" value="HATPase_C_sf"/>
</dbReference>
<dbReference type="InterPro" id="IPR003661">
    <property type="entry name" value="HisK_dim/P_dom"/>
</dbReference>
<dbReference type="InterPro" id="IPR001789">
    <property type="entry name" value="Sig_transdc_resp-reg_receiver"/>
</dbReference>
<evidence type="ECO:0000256" key="7">
    <source>
        <dbReference type="ARBA" id="ARBA00022679"/>
    </source>
</evidence>
<protein>
    <recommendedName>
        <fullName evidence="3">histidine kinase</fullName>
        <ecNumber evidence="3">2.7.13.3</ecNumber>
    </recommendedName>
</protein>
<keyword evidence="9" id="KW-0418">Kinase</keyword>
<evidence type="ECO:0000259" key="17">
    <source>
        <dbReference type="PROSITE" id="PS50110"/>
    </source>
</evidence>
<dbReference type="CDD" id="cd01007">
    <property type="entry name" value="PBP2_BvgS_HisK_like"/>
    <property type="match status" value="1"/>
</dbReference>
<dbReference type="InterPro" id="IPR003594">
    <property type="entry name" value="HATPase_dom"/>
</dbReference>
<dbReference type="SUPFAM" id="SSF47226">
    <property type="entry name" value="Histidine-containing phosphotransfer domain, HPT domain"/>
    <property type="match status" value="1"/>
</dbReference>
<name>A0ABX0S127_9GAMM</name>
<evidence type="ECO:0000256" key="14">
    <source>
        <dbReference type="PROSITE-ProRule" id="PRU00110"/>
    </source>
</evidence>
<evidence type="ECO:0000256" key="4">
    <source>
        <dbReference type="ARBA" id="ARBA00022475"/>
    </source>
</evidence>
<comment type="catalytic activity">
    <reaction evidence="1">
        <text>ATP + protein L-histidine = ADP + protein N-phospho-L-histidine.</text>
        <dbReference type="EC" id="2.7.13.3"/>
    </reaction>
</comment>
<keyword evidence="12" id="KW-0902">Two-component regulatory system</keyword>
<evidence type="ECO:0000256" key="11">
    <source>
        <dbReference type="ARBA" id="ARBA00022989"/>
    </source>
</evidence>
<reference evidence="19 20" key="1">
    <citation type="journal article" date="2019" name="bioRxiv">
        <title>Bacteria contribute to plant secondary compound degradation in a generalist herbivore system.</title>
        <authorList>
            <person name="Francoeur C.B."/>
            <person name="Khadempour L."/>
            <person name="Moreira-Soto R.D."/>
            <person name="Gotting K."/>
            <person name="Book A.J."/>
            <person name="Pinto-Tomas A.A."/>
            <person name="Keefover-Ring K."/>
            <person name="Currie C.R."/>
        </authorList>
    </citation>
    <scope>NUCLEOTIDE SEQUENCE [LARGE SCALE GENOMIC DNA]</scope>
    <source>
        <strain evidence="19">Al-1710</strain>
    </source>
</reference>
<evidence type="ECO:0000256" key="5">
    <source>
        <dbReference type="ARBA" id="ARBA00022519"/>
    </source>
</evidence>
<dbReference type="SUPFAM" id="SSF53850">
    <property type="entry name" value="Periplasmic binding protein-like II"/>
    <property type="match status" value="1"/>
</dbReference>
<evidence type="ECO:0000259" key="16">
    <source>
        <dbReference type="PROSITE" id="PS50109"/>
    </source>
</evidence>
<evidence type="ECO:0000256" key="10">
    <source>
        <dbReference type="ARBA" id="ARBA00022840"/>
    </source>
</evidence>
<keyword evidence="13" id="KW-0472">Membrane</keyword>
<dbReference type="Gene3D" id="3.40.190.10">
    <property type="entry name" value="Periplasmic binding protein-like II"/>
    <property type="match status" value="2"/>
</dbReference>
<comment type="caution">
    <text evidence="19">The sequence shown here is derived from an EMBL/GenBank/DDBJ whole genome shotgun (WGS) entry which is preliminary data.</text>
</comment>
<keyword evidence="10" id="KW-0067">ATP-binding</keyword>
<evidence type="ECO:0000256" key="8">
    <source>
        <dbReference type="ARBA" id="ARBA00022692"/>
    </source>
</evidence>
<feature type="domain" description="Response regulatory" evidence="17">
    <location>
        <begin position="550"/>
        <end position="670"/>
    </location>
</feature>
<keyword evidence="11" id="KW-1133">Transmembrane helix</keyword>
<dbReference type="PRINTS" id="PR00344">
    <property type="entry name" value="BCTRLSENSOR"/>
</dbReference>
<keyword evidence="20" id="KW-1185">Reference proteome</keyword>
<dbReference type="InterPro" id="IPR004358">
    <property type="entry name" value="Sig_transdc_His_kin-like_C"/>
</dbReference>
<dbReference type="PROSITE" id="PS50110">
    <property type="entry name" value="RESPONSE_REGULATORY"/>
    <property type="match status" value="1"/>
</dbReference>
<keyword evidence="4" id="KW-1003">Cell membrane</keyword>
<gene>
    <name evidence="19" type="ORF">F3J37_23350</name>
</gene>
<dbReference type="EC" id="2.7.13.3" evidence="3"/>
<proteinExistence type="predicted"/>
<evidence type="ECO:0000256" key="9">
    <source>
        <dbReference type="ARBA" id="ARBA00022777"/>
    </source>
</evidence>
<keyword evidence="7" id="KW-0808">Transferase</keyword>
<accession>A0ABX0S127</accession>
<dbReference type="Pfam" id="PF00512">
    <property type="entry name" value="HisKA"/>
    <property type="match status" value="1"/>
</dbReference>
<dbReference type="Gene3D" id="1.20.120.160">
    <property type="entry name" value="HPT domain"/>
    <property type="match status" value="1"/>
</dbReference>
<evidence type="ECO:0000256" key="13">
    <source>
        <dbReference type="ARBA" id="ARBA00023136"/>
    </source>
</evidence>
<dbReference type="SMART" id="SM00448">
    <property type="entry name" value="REC"/>
    <property type="match status" value="1"/>
</dbReference>
<evidence type="ECO:0000256" key="6">
    <source>
        <dbReference type="ARBA" id="ARBA00022553"/>
    </source>
</evidence>
<dbReference type="Pfam" id="PF01627">
    <property type="entry name" value="Hpt"/>
    <property type="match status" value="1"/>
</dbReference>
<dbReference type="InterPro" id="IPR036097">
    <property type="entry name" value="HisK_dim/P_sf"/>
</dbReference>
<feature type="modified residue" description="4-aspartylphosphate" evidence="15">
    <location>
        <position position="600"/>
    </location>
</feature>
<dbReference type="PROSITE" id="PS50109">
    <property type="entry name" value="HIS_KIN"/>
    <property type="match status" value="1"/>
</dbReference>
<dbReference type="SMART" id="SM00387">
    <property type="entry name" value="HATPase_c"/>
    <property type="match status" value="1"/>
</dbReference>
<evidence type="ECO:0000256" key="3">
    <source>
        <dbReference type="ARBA" id="ARBA00012438"/>
    </source>
</evidence>
<dbReference type="PANTHER" id="PTHR43047">
    <property type="entry name" value="TWO-COMPONENT HISTIDINE PROTEIN KINASE"/>
    <property type="match status" value="1"/>
</dbReference>
<feature type="domain" description="Histidine kinase" evidence="16">
    <location>
        <begin position="308"/>
        <end position="530"/>
    </location>
</feature>
<dbReference type="Proteomes" id="UP001515780">
    <property type="component" value="Unassembled WGS sequence"/>
</dbReference>
<evidence type="ECO:0000256" key="2">
    <source>
        <dbReference type="ARBA" id="ARBA00004429"/>
    </source>
</evidence>
<dbReference type="PROSITE" id="PS50894">
    <property type="entry name" value="HPT"/>
    <property type="match status" value="1"/>
</dbReference>
<comment type="subcellular location">
    <subcellularLocation>
        <location evidence="2">Cell inner membrane</location>
        <topology evidence="2">Multi-pass membrane protein</topology>
    </subcellularLocation>
</comment>
<dbReference type="SMART" id="SM00062">
    <property type="entry name" value="PBPb"/>
    <property type="match status" value="1"/>
</dbReference>
<keyword evidence="10" id="KW-0547">Nucleotide-binding</keyword>